<gene>
    <name evidence="1" type="ORF">KFK14_08525</name>
</gene>
<evidence type="ECO:0000313" key="2">
    <source>
        <dbReference type="Proteomes" id="UP000681425"/>
    </source>
</evidence>
<organism evidence="1 2">
    <name type="scientific">Sphingobium phenoxybenzoativorans</name>
    <dbReference type="NCBI Taxonomy" id="1592790"/>
    <lineage>
        <taxon>Bacteria</taxon>
        <taxon>Pseudomonadati</taxon>
        <taxon>Pseudomonadota</taxon>
        <taxon>Alphaproteobacteria</taxon>
        <taxon>Sphingomonadales</taxon>
        <taxon>Sphingomonadaceae</taxon>
        <taxon>Sphingobium</taxon>
    </lineage>
</organism>
<accession>A0A975K9R5</accession>
<sequence length="120" mass="14250">MTAHLKLRLHISEPWDFARLTGLEEVFGWTVDHIHEEEQEPNEEWEVTLDESFEYHDRRIRRLLVSPRYVGEHLTRIFDAVVGFPVRVAHRQDGGWHYALTGMLSIRPEPEDDETEEKTD</sequence>
<dbReference type="OrthoDB" id="7475539at2"/>
<dbReference type="RefSeq" id="WP_070152267.1">
    <property type="nucleotide sequence ID" value="NZ_CP073910.1"/>
</dbReference>
<proteinExistence type="predicted"/>
<dbReference type="AlphaFoldDB" id="A0A975K9R5"/>
<reference evidence="1" key="1">
    <citation type="submission" date="2021-04" db="EMBL/GenBank/DDBJ databases">
        <title>Isolation of p-tert-butylphenol degrading bacteria Sphingobium phenoxybenzoativorans Tas13 from active sludge.</title>
        <authorList>
            <person name="Li Y."/>
        </authorList>
    </citation>
    <scope>NUCLEOTIDE SEQUENCE</scope>
    <source>
        <strain evidence="1">Tas13</strain>
    </source>
</reference>
<dbReference type="KEGG" id="spph:KFK14_08525"/>
<dbReference type="Proteomes" id="UP000681425">
    <property type="component" value="Chromosome"/>
</dbReference>
<name>A0A975K9R5_9SPHN</name>
<keyword evidence="2" id="KW-1185">Reference proteome</keyword>
<evidence type="ECO:0000313" key="1">
    <source>
        <dbReference type="EMBL" id="QUT07424.1"/>
    </source>
</evidence>
<dbReference type="EMBL" id="CP073910">
    <property type="protein sequence ID" value="QUT07424.1"/>
    <property type="molecule type" value="Genomic_DNA"/>
</dbReference>
<protein>
    <submittedName>
        <fullName evidence="1">Uncharacterized protein</fullName>
    </submittedName>
</protein>